<dbReference type="AlphaFoldDB" id="A0A0D2MCR1"/>
<dbReference type="Proteomes" id="UP000054270">
    <property type="component" value="Unassembled WGS sequence"/>
</dbReference>
<dbReference type="EMBL" id="KN817559">
    <property type="protein sequence ID" value="KJA21258.1"/>
    <property type="molecule type" value="Genomic_DNA"/>
</dbReference>
<keyword evidence="2" id="KW-1185">Reference proteome</keyword>
<gene>
    <name evidence="1" type="ORF">HYPSUDRAFT_203033</name>
</gene>
<reference evidence="2" key="1">
    <citation type="submission" date="2014-04" db="EMBL/GenBank/DDBJ databases">
        <title>Evolutionary Origins and Diversification of the Mycorrhizal Mutualists.</title>
        <authorList>
            <consortium name="DOE Joint Genome Institute"/>
            <consortium name="Mycorrhizal Genomics Consortium"/>
            <person name="Kohler A."/>
            <person name="Kuo A."/>
            <person name="Nagy L.G."/>
            <person name="Floudas D."/>
            <person name="Copeland A."/>
            <person name="Barry K.W."/>
            <person name="Cichocki N."/>
            <person name="Veneault-Fourrey C."/>
            <person name="LaButti K."/>
            <person name="Lindquist E.A."/>
            <person name="Lipzen A."/>
            <person name="Lundell T."/>
            <person name="Morin E."/>
            <person name="Murat C."/>
            <person name="Riley R."/>
            <person name="Ohm R."/>
            <person name="Sun H."/>
            <person name="Tunlid A."/>
            <person name="Henrissat B."/>
            <person name="Grigoriev I.V."/>
            <person name="Hibbett D.S."/>
            <person name="Martin F."/>
        </authorList>
    </citation>
    <scope>NUCLEOTIDE SEQUENCE [LARGE SCALE GENOMIC DNA]</scope>
    <source>
        <strain evidence="2">FD-334 SS-4</strain>
    </source>
</reference>
<organism evidence="1 2">
    <name type="scientific">Hypholoma sublateritium (strain FD-334 SS-4)</name>
    <dbReference type="NCBI Taxonomy" id="945553"/>
    <lineage>
        <taxon>Eukaryota</taxon>
        <taxon>Fungi</taxon>
        <taxon>Dikarya</taxon>
        <taxon>Basidiomycota</taxon>
        <taxon>Agaricomycotina</taxon>
        <taxon>Agaricomycetes</taxon>
        <taxon>Agaricomycetidae</taxon>
        <taxon>Agaricales</taxon>
        <taxon>Agaricineae</taxon>
        <taxon>Strophariaceae</taxon>
        <taxon>Hypholoma</taxon>
    </lineage>
</organism>
<proteinExistence type="predicted"/>
<protein>
    <submittedName>
        <fullName evidence="1">Uncharacterized protein</fullName>
    </submittedName>
</protein>
<evidence type="ECO:0000313" key="1">
    <source>
        <dbReference type="EMBL" id="KJA21258.1"/>
    </source>
</evidence>
<evidence type="ECO:0000313" key="2">
    <source>
        <dbReference type="Proteomes" id="UP000054270"/>
    </source>
</evidence>
<name>A0A0D2MCR1_HYPSF</name>
<dbReference type="STRING" id="945553.A0A0D2MCR1"/>
<accession>A0A0D2MCR1</accession>
<sequence>MLDELKRERDLIIEEKDAPICALEEQLAQLRDEFDGEKQQRAAEDAEFREREQRELAERNDFYLLEFSRALATETVVAFDIGLLRPKTVGQSNRIIVGNGKAIELDAAPADLHCTDDDPVLHWTVRLYDTRDVQVATMHVYGDDDRDLTIEAKVSYREFLYEDDQSGRKMCCFCHGESRQGCELWTDALEWREILHRLAMISGDRDSHLSVDKKQFQMHNLHAGMEAGHER</sequence>